<accession>A0A402ARD5</accession>
<gene>
    <name evidence="1" type="ORF">KDK_54550</name>
</gene>
<dbReference type="EMBL" id="BIFS01000001">
    <property type="protein sequence ID" value="GCE21655.1"/>
    <property type="molecule type" value="Genomic_DNA"/>
</dbReference>
<comment type="caution">
    <text evidence="1">The sequence shown here is derived from an EMBL/GenBank/DDBJ whole genome shotgun (WGS) entry which is preliminary data.</text>
</comment>
<protein>
    <submittedName>
        <fullName evidence="1">Uncharacterized protein</fullName>
    </submittedName>
</protein>
<reference evidence="2" key="1">
    <citation type="submission" date="2018-12" db="EMBL/GenBank/DDBJ databases">
        <title>Tengunoibacter tsumagoiensis gen. nov., sp. nov., Dictyobacter kobayashii sp. nov., D. alpinus sp. nov., and D. joshuensis sp. nov. and description of Dictyobacteraceae fam. nov. within the order Ktedonobacterales isolated from Tengu-no-mugimeshi.</title>
        <authorList>
            <person name="Wang C.M."/>
            <person name="Zheng Y."/>
            <person name="Sakai Y."/>
            <person name="Toyoda A."/>
            <person name="Minakuchi Y."/>
            <person name="Abe K."/>
            <person name="Yokota A."/>
            <person name="Yabe S."/>
        </authorList>
    </citation>
    <scope>NUCLEOTIDE SEQUENCE [LARGE SCALE GENOMIC DNA]</scope>
    <source>
        <strain evidence="2">Uno11</strain>
    </source>
</reference>
<sequence length="62" mass="7151">MPFTRTPTIRFILPEMIKSIRDHKGLLEEQDIVLMALAHRAIEIQKEKDAPTTPQRSTRLAP</sequence>
<name>A0A402ARD5_9CHLR</name>
<dbReference type="Proteomes" id="UP000287188">
    <property type="component" value="Unassembled WGS sequence"/>
</dbReference>
<proteinExistence type="predicted"/>
<organism evidence="1 2">
    <name type="scientific">Dictyobacter kobayashii</name>
    <dbReference type="NCBI Taxonomy" id="2014872"/>
    <lineage>
        <taxon>Bacteria</taxon>
        <taxon>Bacillati</taxon>
        <taxon>Chloroflexota</taxon>
        <taxon>Ktedonobacteria</taxon>
        <taxon>Ktedonobacterales</taxon>
        <taxon>Dictyobacteraceae</taxon>
        <taxon>Dictyobacter</taxon>
    </lineage>
</organism>
<evidence type="ECO:0000313" key="2">
    <source>
        <dbReference type="Proteomes" id="UP000287188"/>
    </source>
</evidence>
<dbReference type="RefSeq" id="WP_136625293.1">
    <property type="nucleotide sequence ID" value="NZ_BIFS01000001.1"/>
</dbReference>
<keyword evidence="2" id="KW-1185">Reference proteome</keyword>
<evidence type="ECO:0000313" key="1">
    <source>
        <dbReference type="EMBL" id="GCE21655.1"/>
    </source>
</evidence>
<dbReference type="AlphaFoldDB" id="A0A402ARD5"/>